<sequence>MFPPNLIGPRWLDAILQQSKPAFSINPHSDVYGRVSDSQLGVCGGSDVPPACEVWRPSEQQASAWLVKRAAKTVPGQLRTTLFQRLQKESESLKTYAHYFDQTIINSEIDDTISY</sequence>
<evidence type="ECO:0000313" key="1">
    <source>
        <dbReference type="EMBL" id="KAJ8004118.1"/>
    </source>
</evidence>
<comment type="caution">
    <text evidence="1">The sequence shown here is derived from an EMBL/GenBank/DDBJ whole genome shotgun (WGS) entry which is preliminary data.</text>
</comment>
<evidence type="ECO:0000313" key="2">
    <source>
        <dbReference type="Proteomes" id="UP001157502"/>
    </source>
</evidence>
<name>A0ACC2GKZ4_DALPE</name>
<reference evidence="1" key="1">
    <citation type="submission" date="2021-05" db="EMBL/GenBank/DDBJ databases">
        <authorList>
            <person name="Pan Q."/>
            <person name="Jouanno E."/>
            <person name="Zahm M."/>
            <person name="Klopp C."/>
            <person name="Cabau C."/>
            <person name="Louis A."/>
            <person name="Berthelot C."/>
            <person name="Parey E."/>
            <person name="Roest Crollius H."/>
            <person name="Montfort J."/>
            <person name="Robinson-Rechavi M."/>
            <person name="Bouchez O."/>
            <person name="Lampietro C."/>
            <person name="Lopez Roques C."/>
            <person name="Donnadieu C."/>
            <person name="Postlethwait J."/>
            <person name="Bobe J."/>
            <person name="Dillon D."/>
            <person name="Chandos A."/>
            <person name="von Hippel F."/>
            <person name="Guiguen Y."/>
        </authorList>
    </citation>
    <scope>NUCLEOTIDE SEQUENCE</scope>
    <source>
        <strain evidence="1">YG-Jan2019</strain>
    </source>
</reference>
<gene>
    <name evidence="1" type="ORF">DPEC_G00155460</name>
</gene>
<proteinExistence type="predicted"/>
<dbReference type="Proteomes" id="UP001157502">
    <property type="component" value="Chromosome 12"/>
</dbReference>
<keyword evidence="2" id="KW-1185">Reference proteome</keyword>
<organism evidence="1 2">
    <name type="scientific">Dallia pectoralis</name>
    <name type="common">Alaska blackfish</name>
    <dbReference type="NCBI Taxonomy" id="75939"/>
    <lineage>
        <taxon>Eukaryota</taxon>
        <taxon>Metazoa</taxon>
        <taxon>Chordata</taxon>
        <taxon>Craniata</taxon>
        <taxon>Vertebrata</taxon>
        <taxon>Euteleostomi</taxon>
        <taxon>Actinopterygii</taxon>
        <taxon>Neopterygii</taxon>
        <taxon>Teleostei</taxon>
        <taxon>Protacanthopterygii</taxon>
        <taxon>Esociformes</taxon>
        <taxon>Umbridae</taxon>
        <taxon>Dallia</taxon>
    </lineage>
</organism>
<dbReference type="EMBL" id="CM055739">
    <property type="protein sequence ID" value="KAJ8004118.1"/>
    <property type="molecule type" value="Genomic_DNA"/>
</dbReference>
<protein>
    <submittedName>
        <fullName evidence="1">Uncharacterized protein</fullName>
    </submittedName>
</protein>
<accession>A0ACC2GKZ4</accession>